<dbReference type="InterPro" id="IPR033744">
    <property type="entry name" value="RRM_RBM8"/>
</dbReference>
<dbReference type="PANTHER" id="PTHR45894">
    <property type="entry name" value="RNA-BINDING PROTEIN 8A"/>
    <property type="match status" value="1"/>
</dbReference>
<dbReference type="GO" id="GO:0008380">
    <property type="term" value="P:RNA splicing"/>
    <property type="evidence" value="ECO:0007669"/>
    <property type="project" value="UniProtKB-KW"/>
</dbReference>
<dbReference type="Proteomes" id="UP000593562">
    <property type="component" value="Unassembled WGS sequence"/>
</dbReference>
<comment type="similarity">
    <text evidence="3">Belongs to the RBM8A family.</text>
</comment>
<evidence type="ECO:0000256" key="15">
    <source>
        <dbReference type="SAM" id="MobiDB-lite"/>
    </source>
</evidence>
<organism evidence="17 18">
    <name type="scientific">Tripterygium wilfordii</name>
    <name type="common">Thunder God vine</name>
    <dbReference type="NCBI Taxonomy" id="458696"/>
    <lineage>
        <taxon>Eukaryota</taxon>
        <taxon>Viridiplantae</taxon>
        <taxon>Streptophyta</taxon>
        <taxon>Embryophyta</taxon>
        <taxon>Tracheophyta</taxon>
        <taxon>Spermatophyta</taxon>
        <taxon>Magnoliopsida</taxon>
        <taxon>eudicotyledons</taxon>
        <taxon>Gunneridae</taxon>
        <taxon>Pentapetalae</taxon>
        <taxon>rosids</taxon>
        <taxon>fabids</taxon>
        <taxon>Celastrales</taxon>
        <taxon>Celastraceae</taxon>
        <taxon>Tripterygium</taxon>
    </lineage>
</organism>
<feature type="domain" description="RRM" evidence="16">
    <location>
        <begin position="94"/>
        <end position="172"/>
    </location>
</feature>
<keyword evidence="8" id="KW-0810">Translation regulation</keyword>
<feature type="compositionally biased region" description="Basic and acidic residues" evidence="15">
    <location>
        <begin position="370"/>
        <end position="389"/>
    </location>
</feature>
<keyword evidence="7" id="KW-0509">mRNA transport</keyword>
<protein>
    <recommendedName>
        <fullName evidence="13">RNA-binding protein 8A</fullName>
    </recommendedName>
</protein>
<evidence type="ECO:0000256" key="2">
    <source>
        <dbReference type="ARBA" id="ARBA00004496"/>
    </source>
</evidence>
<dbReference type="SUPFAM" id="SSF55666">
    <property type="entry name" value="Ribonuclease PH domain 2-like"/>
    <property type="match status" value="1"/>
</dbReference>
<evidence type="ECO:0000256" key="9">
    <source>
        <dbReference type="ARBA" id="ARBA00022884"/>
    </source>
</evidence>
<evidence type="ECO:0000256" key="5">
    <source>
        <dbReference type="ARBA" id="ARBA00022490"/>
    </source>
</evidence>
<comment type="caution">
    <text evidence="17">The sequence shown here is derived from an EMBL/GenBank/DDBJ whole genome shotgun (WGS) entry which is preliminary data.</text>
</comment>
<dbReference type="InterPro" id="IPR012677">
    <property type="entry name" value="Nucleotide-bd_a/b_plait_sf"/>
</dbReference>
<dbReference type="InterPro" id="IPR008111">
    <property type="entry name" value="RNA-bd_8"/>
</dbReference>
<keyword evidence="12" id="KW-0539">Nucleus</keyword>
<dbReference type="Gene3D" id="3.30.70.330">
    <property type="match status" value="1"/>
</dbReference>
<dbReference type="PRINTS" id="PR01738">
    <property type="entry name" value="RNABINDINGM8"/>
</dbReference>
<dbReference type="Pfam" id="PF00076">
    <property type="entry name" value="RRM_1"/>
    <property type="match status" value="1"/>
</dbReference>
<evidence type="ECO:0000256" key="3">
    <source>
        <dbReference type="ARBA" id="ARBA00007987"/>
    </source>
</evidence>
<dbReference type="GO" id="GO:0006397">
    <property type="term" value="P:mRNA processing"/>
    <property type="evidence" value="ECO:0007669"/>
    <property type="project" value="UniProtKB-KW"/>
</dbReference>
<comment type="subcellular location">
    <subcellularLocation>
        <location evidence="2">Cytoplasm</location>
    </subcellularLocation>
    <subcellularLocation>
        <location evidence="1">Nucleus</location>
    </subcellularLocation>
</comment>
<reference evidence="17 18" key="1">
    <citation type="journal article" date="2020" name="Nat. Commun.">
        <title>Genome of Tripterygium wilfordii and identification of cytochrome P450 involved in triptolide biosynthesis.</title>
        <authorList>
            <person name="Tu L."/>
            <person name="Su P."/>
            <person name="Zhang Z."/>
            <person name="Gao L."/>
            <person name="Wang J."/>
            <person name="Hu T."/>
            <person name="Zhou J."/>
            <person name="Zhang Y."/>
            <person name="Zhao Y."/>
            <person name="Liu Y."/>
            <person name="Song Y."/>
            <person name="Tong Y."/>
            <person name="Lu Y."/>
            <person name="Yang J."/>
            <person name="Xu C."/>
            <person name="Jia M."/>
            <person name="Peters R.J."/>
            <person name="Huang L."/>
            <person name="Gao W."/>
        </authorList>
    </citation>
    <scope>NUCLEOTIDE SEQUENCE [LARGE SCALE GENOMIC DNA]</scope>
    <source>
        <strain evidence="18">cv. XIE 37</strain>
        <tissue evidence="17">Leaf</tissue>
    </source>
</reference>
<dbReference type="SMART" id="SM00360">
    <property type="entry name" value="RRM"/>
    <property type="match status" value="1"/>
</dbReference>
<evidence type="ECO:0000313" key="18">
    <source>
        <dbReference type="Proteomes" id="UP000593562"/>
    </source>
</evidence>
<feature type="compositionally biased region" description="Basic and acidic residues" evidence="15">
    <location>
        <begin position="58"/>
        <end position="77"/>
    </location>
</feature>
<dbReference type="GO" id="GO:0003729">
    <property type="term" value="F:mRNA binding"/>
    <property type="evidence" value="ECO:0007669"/>
    <property type="project" value="InterPro"/>
</dbReference>
<evidence type="ECO:0000259" key="16">
    <source>
        <dbReference type="PROSITE" id="PS50102"/>
    </source>
</evidence>
<keyword evidence="18" id="KW-1185">Reference proteome</keyword>
<feature type="region of interest" description="Disordered" evidence="15">
    <location>
        <begin position="370"/>
        <end position="435"/>
    </location>
</feature>
<dbReference type="GO" id="GO:0000184">
    <property type="term" value="P:nuclear-transcribed mRNA catabolic process, nonsense-mediated decay"/>
    <property type="evidence" value="ECO:0007669"/>
    <property type="project" value="UniProtKB-KW"/>
</dbReference>
<dbReference type="InterPro" id="IPR000504">
    <property type="entry name" value="RRM_dom"/>
</dbReference>
<evidence type="ECO:0000256" key="6">
    <source>
        <dbReference type="ARBA" id="ARBA00022664"/>
    </source>
</evidence>
<keyword evidence="5" id="KW-0963">Cytoplasm</keyword>
<evidence type="ECO:0000313" key="17">
    <source>
        <dbReference type="EMBL" id="KAF5748735.1"/>
    </source>
</evidence>
<evidence type="ECO:0000256" key="14">
    <source>
        <dbReference type="PROSITE-ProRule" id="PRU00176"/>
    </source>
</evidence>
<evidence type="ECO:0000256" key="7">
    <source>
        <dbReference type="ARBA" id="ARBA00022816"/>
    </source>
</evidence>
<accession>A0A7J7DQW2</accession>
<dbReference type="Pfam" id="PF03725">
    <property type="entry name" value="RNase_PH_C"/>
    <property type="match status" value="1"/>
</dbReference>
<dbReference type="GO" id="GO:0005634">
    <property type="term" value="C:nucleus"/>
    <property type="evidence" value="ECO:0007669"/>
    <property type="project" value="UniProtKB-SubCell"/>
</dbReference>
<keyword evidence="4" id="KW-0813">Transport</keyword>
<dbReference type="GO" id="GO:0006417">
    <property type="term" value="P:regulation of translation"/>
    <property type="evidence" value="ECO:0007669"/>
    <property type="project" value="UniProtKB-KW"/>
</dbReference>
<evidence type="ECO:0000256" key="10">
    <source>
        <dbReference type="ARBA" id="ARBA00023161"/>
    </source>
</evidence>
<evidence type="ECO:0000256" key="13">
    <source>
        <dbReference type="ARBA" id="ARBA00077711"/>
    </source>
</evidence>
<evidence type="ECO:0000256" key="4">
    <source>
        <dbReference type="ARBA" id="ARBA00022448"/>
    </source>
</evidence>
<keyword evidence="11" id="KW-0508">mRNA splicing</keyword>
<keyword evidence="9 14" id="KW-0694">RNA-binding</keyword>
<feature type="compositionally biased region" description="Acidic residues" evidence="15">
    <location>
        <begin position="7"/>
        <end position="24"/>
    </location>
</feature>
<feature type="compositionally biased region" description="Low complexity" evidence="15">
    <location>
        <begin position="25"/>
        <end position="41"/>
    </location>
</feature>
<dbReference type="InterPro" id="IPR015847">
    <property type="entry name" value="ExoRNase_PH_dom2"/>
</dbReference>
<dbReference type="InterPro" id="IPR027408">
    <property type="entry name" value="PNPase/RNase_PH_dom_sf"/>
</dbReference>
<feature type="region of interest" description="Disordered" evidence="15">
    <location>
        <begin position="1"/>
        <end position="85"/>
    </location>
</feature>
<dbReference type="InterPro" id="IPR035979">
    <property type="entry name" value="RBD_domain_sf"/>
</dbReference>
<keyword evidence="10" id="KW-0866">Nonsense-mediated mRNA decay</keyword>
<dbReference type="InterPro" id="IPR036345">
    <property type="entry name" value="ExoRNase_PH_dom2_sf"/>
</dbReference>
<dbReference type="FunFam" id="3.30.70.330:FF:000525">
    <property type="entry name" value="RNA-binding protein 8A"/>
    <property type="match status" value="1"/>
</dbReference>
<dbReference type="SUPFAM" id="SSF54928">
    <property type="entry name" value="RNA-binding domain, RBD"/>
    <property type="match status" value="1"/>
</dbReference>
<gene>
    <name evidence="17" type="ORF">HS088_TW04G00693</name>
</gene>
<evidence type="ECO:0000256" key="8">
    <source>
        <dbReference type="ARBA" id="ARBA00022845"/>
    </source>
</evidence>
<dbReference type="InParanoid" id="A0A7J7DQW2"/>
<dbReference type="CDD" id="cd12324">
    <property type="entry name" value="RRM_RBM8"/>
    <property type="match status" value="1"/>
</dbReference>
<dbReference type="AlphaFoldDB" id="A0A7J7DQW2"/>
<evidence type="ECO:0000256" key="11">
    <source>
        <dbReference type="ARBA" id="ARBA00023187"/>
    </source>
</evidence>
<dbReference type="EMBL" id="JAAARO010000004">
    <property type="protein sequence ID" value="KAF5748735.1"/>
    <property type="molecule type" value="Genomic_DNA"/>
</dbReference>
<dbReference type="Gene3D" id="3.30.230.70">
    <property type="entry name" value="GHMP Kinase, N-terminal domain"/>
    <property type="match status" value="1"/>
</dbReference>
<evidence type="ECO:0000256" key="12">
    <source>
        <dbReference type="ARBA" id="ARBA00023242"/>
    </source>
</evidence>
<dbReference type="GO" id="GO:0051028">
    <property type="term" value="P:mRNA transport"/>
    <property type="evidence" value="ECO:0007669"/>
    <property type="project" value="UniProtKB-KW"/>
</dbReference>
<name>A0A7J7DQW2_TRIWF</name>
<keyword evidence="6" id="KW-0507">mRNA processing</keyword>
<proteinExistence type="inferred from homology"/>
<dbReference type="GO" id="GO:0005737">
    <property type="term" value="C:cytoplasm"/>
    <property type="evidence" value="ECO:0007669"/>
    <property type="project" value="UniProtKB-SubCell"/>
</dbReference>
<evidence type="ECO:0000256" key="1">
    <source>
        <dbReference type="ARBA" id="ARBA00004123"/>
    </source>
</evidence>
<dbReference type="PROSITE" id="PS50102">
    <property type="entry name" value="RRM"/>
    <property type="match status" value="1"/>
</dbReference>
<sequence length="435" mass="47132">MASLDVEAVDFEAEEDDLMDEDLDAAAAGSPLAPLPKLKSAITGGASSSTPKKTKGRGFREEADTDRQNRLAARDFDSLDSEGGPGPLRSIEGWIILVTGVHEEAQEDDLQNAFGEFGEIRNLHLNLDRRTGFVKGYALIEYENFEEARNAIAAMNSTELLTLTINVDWAFSNGPSNGPYRRKNMSFYFSSSGMPIPFLHSSIITTSTSTSIVYSTECNISRVSVVLKSLLLQSRFTSFLRIGCPEVIDPTHQEEAVMGGRMTATLNASGDICAIQKAGGEGVLQSVIMQCLRIASKNASLITKKINEANSTSPCVGGETKSSELSGTTRKDIGAMNSFRGPSSWDPYSKGVNPVFLKASLSSRGSSILNEKRSDLKGEEMSRDSKQEQSLEDTVPVSSVIDASRTEQPTNVQKTLKDAVKPKNKRRKEASSFAS</sequence>